<comment type="caution">
    <text evidence="2">The sequence shown here is derived from an EMBL/GenBank/DDBJ whole genome shotgun (WGS) entry which is preliminary data.</text>
</comment>
<organism evidence="2 3">
    <name type="scientific">Loxostege sticticalis</name>
    <name type="common">Beet webworm moth</name>
    <dbReference type="NCBI Taxonomy" id="481309"/>
    <lineage>
        <taxon>Eukaryota</taxon>
        <taxon>Metazoa</taxon>
        <taxon>Ecdysozoa</taxon>
        <taxon>Arthropoda</taxon>
        <taxon>Hexapoda</taxon>
        <taxon>Insecta</taxon>
        <taxon>Pterygota</taxon>
        <taxon>Neoptera</taxon>
        <taxon>Endopterygota</taxon>
        <taxon>Lepidoptera</taxon>
        <taxon>Glossata</taxon>
        <taxon>Ditrysia</taxon>
        <taxon>Pyraloidea</taxon>
        <taxon>Crambidae</taxon>
        <taxon>Pyraustinae</taxon>
        <taxon>Loxostege</taxon>
    </lineage>
</organism>
<dbReference type="PANTHER" id="PTHR11008:SF39">
    <property type="entry name" value="CIRCADIAN CLOCK-CONTROLLED PROTEIN-LIKE PROTEIN"/>
    <property type="match status" value="1"/>
</dbReference>
<reference evidence="2 3" key="1">
    <citation type="submission" date="2024-06" db="EMBL/GenBank/DDBJ databases">
        <title>A chromosome-level genome assembly of beet webworm, Loxostege sticticalis.</title>
        <authorList>
            <person name="Zhang Y."/>
        </authorList>
    </citation>
    <scope>NUCLEOTIDE SEQUENCE [LARGE SCALE GENOMIC DNA]</scope>
    <source>
        <strain evidence="2">AQ026</strain>
        <tissue evidence="2">Whole body</tissue>
    </source>
</reference>
<protein>
    <submittedName>
        <fullName evidence="2">Uncharacterized protein</fullName>
    </submittedName>
</protein>
<dbReference type="Gene3D" id="3.15.10.30">
    <property type="entry name" value="Haemolymph juvenile hormone binding protein"/>
    <property type="match status" value="1"/>
</dbReference>
<keyword evidence="1" id="KW-0732">Signal</keyword>
<dbReference type="InterPro" id="IPR010562">
    <property type="entry name" value="Haemolymph_juvenile_hormone-bd"/>
</dbReference>
<dbReference type="Pfam" id="PF06585">
    <property type="entry name" value="JHBP"/>
    <property type="match status" value="1"/>
</dbReference>
<dbReference type="InterPro" id="IPR038606">
    <property type="entry name" value="To_sf"/>
</dbReference>
<evidence type="ECO:0000313" key="3">
    <source>
        <dbReference type="Proteomes" id="UP001549920"/>
    </source>
</evidence>
<proteinExistence type="predicted"/>
<dbReference type="SMART" id="SM00700">
    <property type="entry name" value="JHBP"/>
    <property type="match status" value="1"/>
</dbReference>
<feature type="signal peptide" evidence="1">
    <location>
        <begin position="1"/>
        <end position="18"/>
    </location>
</feature>
<evidence type="ECO:0000313" key="2">
    <source>
        <dbReference type="EMBL" id="KAL0880296.1"/>
    </source>
</evidence>
<name>A0ABR3HUQ6_LOXSC</name>
<evidence type="ECO:0000256" key="1">
    <source>
        <dbReference type="SAM" id="SignalP"/>
    </source>
</evidence>
<dbReference type="Proteomes" id="UP001549920">
    <property type="component" value="Unassembled WGS sequence"/>
</dbReference>
<keyword evidence="3" id="KW-1185">Reference proteome</keyword>
<dbReference type="PANTHER" id="PTHR11008">
    <property type="entry name" value="PROTEIN TAKEOUT-LIKE PROTEIN"/>
    <property type="match status" value="1"/>
</dbReference>
<sequence>MCKKFVVFLLSVIYSVSAVSVPFIKKCEPSDSKCVLFNTVNTIPLFGAGIPELDVEPLDPLYIGKVDASTPNLKLVVDDLKVEGLKDCQVLSIEHDKANLKIYLNIECTVDLYGKYDMDGQLLILKLQGNGNAHFKLRNTQFNVICEHNEKIGKDGKIHYNIKNTKYTYDLKGKVDIELENLLQGNEVLAAAAREVFTTNANIIAEEIAPKFIKAVVDKIVKNVNNFFHAAAVEDIEIV</sequence>
<accession>A0ABR3HUQ6</accession>
<gene>
    <name evidence="2" type="ORF">ABMA27_002748</name>
</gene>
<dbReference type="EMBL" id="JBEUOH010000013">
    <property type="protein sequence ID" value="KAL0880296.1"/>
    <property type="molecule type" value="Genomic_DNA"/>
</dbReference>
<feature type="chain" id="PRO_5045086036" evidence="1">
    <location>
        <begin position="19"/>
        <end position="239"/>
    </location>
</feature>